<dbReference type="Gene3D" id="3.90.230.10">
    <property type="entry name" value="Creatinase/methionine aminopeptidase superfamily"/>
    <property type="match status" value="1"/>
</dbReference>
<dbReference type="PANTHER" id="PTHR46112:SF2">
    <property type="entry name" value="XAA-PRO AMINOPEPTIDASE P-RELATED"/>
    <property type="match status" value="1"/>
</dbReference>
<dbReference type="InterPro" id="IPR000994">
    <property type="entry name" value="Pept_M24"/>
</dbReference>
<dbReference type="Pfam" id="PF00557">
    <property type="entry name" value="Peptidase_M24"/>
    <property type="match status" value="1"/>
</dbReference>
<organism evidence="3 4">
    <name type="scientific">Halobellus litoreus</name>
    <dbReference type="NCBI Taxonomy" id="755310"/>
    <lineage>
        <taxon>Archaea</taxon>
        <taxon>Methanobacteriati</taxon>
        <taxon>Methanobacteriota</taxon>
        <taxon>Stenosarchaea group</taxon>
        <taxon>Halobacteria</taxon>
        <taxon>Halobacteriales</taxon>
        <taxon>Haloferacaceae</taxon>
        <taxon>Halobellus</taxon>
    </lineage>
</organism>
<comment type="caution">
    <text evidence="3">The sequence shown here is derived from an EMBL/GenBank/DDBJ whole genome shotgun (WGS) entry which is preliminary data.</text>
</comment>
<keyword evidence="4" id="KW-1185">Reference proteome</keyword>
<dbReference type="SUPFAM" id="SSF55920">
    <property type="entry name" value="Creatinase/aminopeptidase"/>
    <property type="match status" value="1"/>
</dbReference>
<dbReference type="EMBL" id="JBHUDP010000001">
    <property type="protein sequence ID" value="MFD1684080.1"/>
    <property type="molecule type" value="Genomic_DNA"/>
</dbReference>
<feature type="region of interest" description="Disordered" evidence="1">
    <location>
        <begin position="1"/>
        <end position="34"/>
    </location>
</feature>
<evidence type="ECO:0000313" key="3">
    <source>
        <dbReference type="EMBL" id="MFD1684080.1"/>
    </source>
</evidence>
<dbReference type="Proteomes" id="UP001597092">
    <property type="component" value="Unassembled WGS sequence"/>
</dbReference>
<dbReference type="CDD" id="cd01066">
    <property type="entry name" value="APP_MetAP"/>
    <property type="match status" value="1"/>
</dbReference>
<feature type="domain" description="Peptidase M24" evidence="2">
    <location>
        <begin position="175"/>
        <end position="393"/>
    </location>
</feature>
<dbReference type="AlphaFoldDB" id="A0ABD6DSU0"/>
<dbReference type="RefSeq" id="WP_256308415.1">
    <property type="nucleotide sequence ID" value="NZ_JANHAW010000002.1"/>
</dbReference>
<feature type="compositionally biased region" description="Basic and acidic residues" evidence="1">
    <location>
        <begin position="1"/>
        <end position="12"/>
    </location>
</feature>
<sequence>MSDDRDSPERPAGEPPTVPAAIDRPIRQDPPATDRSVLDDAIAERDAVGFVAVGNRHDADLRFLTRFAAEDNYAYVRTSEESVLCAPSGHVARATRQFDGRVASDRLGSHPGERAAAVLEEVPGESSAGPQTVLVPPSIPHDAVVYLERAGYELRSTTAVADARATKTDGEIDAVRAVQRAAGRAVDRAERVLSAADQGGDSELQWNDAPLTPERLRRIANAELGCHGVDSAANTAVVAGAAGDEATGAEPIYTDEPIRIDVAPRGPHGYHGFRSRTVVVDSDGGWDRRAYVAVEAALEAALDEVEPGADAADLRREADAELAAFGFDTTGGREAGGSDPIEPGHGVGLSRRERPFLRAGETLEVGTVLAVAPGLTDPAHGSVRVGDLVVVTETGYEVVGDGRRSFTPRG</sequence>
<gene>
    <name evidence="3" type="ORF">ACFSAS_00465</name>
</gene>
<name>A0ABD6DSU0_9EURY</name>
<protein>
    <submittedName>
        <fullName evidence="3">M24 family metallopeptidase</fullName>
    </submittedName>
</protein>
<proteinExistence type="predicted"/>
<dbReference type="PANTHER" id="PTHR46112">
    <property type="entry name" value="AMINOPEPTIDASE"/>
    <property type="match status" value="1"/>
</dbReference>
<accession>A0ABD6DSU0</accession>
<evidence type="ECO:0000256" key="1">
    <source>
        <dbReference type="SAM" id="MobiDB-lite"/>
    </source>
</evidence>
<dbReference type="InterPro" id="IPR050659">
    <property type="entry name" value="Peptidase_M24B"/>
</dbReference>
<feature type="region of interest" description="Disordered" evidence="1">
    <location>
        <begin position="328"/>
        <end position="349"/>
    </location>
</feature>
<evidence type="ECO:0000313" key="4">
    <source>
        <dbReference type="Proteomes" id="UP001597092"/>
    </source>
</evidence>
<evidence type="ECO:0000259" key="2">
    <source>
        <dbReference type="Pfam" id="PF00557"/>
    </source>
</evidence>
<reference evidence="3 4" key="1">
    <citation type="journal article" date="2019" name="Int. J. Syst. Evol. Microbiol.">
        <title>The Global Catalogue of Microorganisms (GCM) 10K type strain sequencing project: providing services to taxonomists for standard genome sequencing and annotation.</title>
        <authorList>
            <consortium name="The Broad Institute Genomics Platform"/>
            <consortium name="The Broad Institute Genome Sequencing Center for Infectious Disease"/>
            <person name="Wu L."/>
            <person name="Ma J."/>
        </authorList>
    </citation>
    <scope>NUCLEOTIDE SEQUENCE [LARGE SCALE GENOMIC DNA]</scope>
    <source>
        <strain evidence="3 4">CGMCC 1.10387</strain>
    </source>
</reference>
<dbReference type="InterPro" id="IPR036005">
    <property type="entry name" value="Creatinase/aminopeptidase-like"/>
</dbReference>